<organism evidence="1 2">
    <name type="scientific">Ancylostoma ceylanicum</name>
    <dbReference type="NCBI Taxonomy" id="53326"/>
    <lineage>
        <taxon>Eukaryota</taxon>
        <taxon>Metazoa</taxon>
        <taxon>Ecdysozoa</taxon>
        <taxon>Nematoda</taxon>
        <taxon>Chromadorea</taxon>
        <taxon>Rhabditida</taxon>
        <taxon>Rhabditina</taxon>
        <taxon>Rhabditomorpha</taxon>
        <taxon>Strongyloidea</taxon>
        <taxon>Ancylostomatidae</taxon>
        <taxon>Ancylostomatinae</taxon>
        <taxon>Ancylostoma</taxon>
    </lineage>
</organism>
<sequence length="106" mass="11795">MYHRPSDSWHRQAAQQMVVAVRSPSSHASKFITTQLRQRTADDSRALAFSCTLSEISQKVHFTFIDLSPSNYKVAACEADFAIILEHAYNDIGPNKHSSTPTVICG</sequence>
<proteinExistence type="predicted"/>
<accession>A0A016WCU5</accession>
<dbReference type="Proteomes" id="UP000024635">
    <property type="component" value="Unassembled WGS sequence"/>
</dbReference>
<evidence type="ECO:0000313" key="2">
    <source>
        <dbReference type="Proteomes" id="UP000024635"/>
    </source>
</evidence>
<reference evidence="2" key="1">
    <citation type="journal article" date="2015" name="Nat. Genet.">
        <title>The genome and transcriptome of the zoonotic hookworm Ancylostoma ceylanicum identify infection-specific gene families.</title>
        <authorList>
            <person name="Schwarz E.M."/>
            <person name="Hu Y."/>
            <person name="Antoshechkin I."/>
            <person name="Miller M.M."/>
            <person name="Sternberg P.W."/>
            <person name="Aroian R.V."/>
        </authorList>
    </citation>
    <scope>NUCLEOTIDE SEQUENCE</scope>
    <source>
        <strain evidence="2">HY135</strain>
    </source>
</reference>
<name>A0A016WCU5_9BILA</name>
<dbReference type="AlphaFoldDB" id="A0A016WCU5"/>
<protein>
    <submittedName>
        <fullName evidence="1">Uncharacterized protein</fullName>
    </submittedName>
</protein>
<dbReference type="EMBL" id="JARK01000428">
    <property type="protein sequence ID" value="EYC37087.1"/>
    <property type="molecule type" value="Genomic_DNA"/>
</dbReference>
<comment type="caution">
    <text evidence="1">The sequence shown here is derived from an EMBL/GenBank/DDBJ whole genome shotgun (WGS) entry which is preliminary data.</text>
</comment>
<gene>
    <name evidence="1" type="primary">Acey_s0828.g2562</name>
    <name evidence="1" type="ORF">Y032_0828g2562</name>
</gene>
<evidence type="ECO:0000313" key="1">
    <source>
        <dbReference type="EMBL" id="EYC37087.1"/>
    </source>
</evidence>
<keyword evidence="2" id="KW-1185">Reference proteome</keyword>